<dbReference type="InterPro" id="IPR047857">
    <property type="entry name" value="Snurportin1_C"/>
</dbReference>
<evidence type="ECO:0000256" key="1">
    <source>
        <dbReference type="ARBA" id="ARBA00003975"/>
    </source>
</evidence>
<keyword evidence="13" id="KW-1185">Reference proteome</keyword>
<dbReference type="RefSeq" id="XP_041160017.1">
    <property type="nucleotide sequence ID" value="XM_041303010.1"/>
</dbReference>
<comment type="caution">
    <text evidence="12">The sequence shown here is derived from an EMBL/GenBank/DDBJ whole genome shotgun (WGS) entry which is preliminary data.</text>
</comment>
<evidence type="ECO:0000256" key="10">
    <source>
        <dbReference type="SAM" id="MobiDB-lite"/>
    </source>
</evidence>
<comment type="function">
    <text evidence="1">Functions as an U snRNP-specific nuclear import adapter. Involved in the trimethylguanosine (m3G)-cap-dependent nuclear import of U snRNPs. Binds specifically to the terminal m3G-cap U snRNAs.</text>
</comment>
<dbReference type="AlphaFoldDB" id="A0A9P7AQP1"/>
<evidence type="ECO:0000256" key="5">
    <source>
        <dbReference type="ARBA" id="ARBA00016034"/>
    </source>
</evidence>
<evidence type="ECO:0000256" key="6">
    <source>
        <dbReference type="ARBA" id="ARBA00022448"/>
    </source>
</evidence>
<evidence type="ECO:0000313" key="13">
    <source>
        <dbReference type="Proteomes" id="UP000719766"/>
    </source>
</evidence>
<dbReference type="Pfam" id="PF21974">
    <property type="entry name" value="SPN1_m3Gcap_bd"/>
    <property type="match status" value="1"/>
</dbReference>
<dbReference type="Gene3D" id="3.30.470.30">
    <property type="entry name" value="DNA ligase/mRNA capping enzyme"/>
    <property type="match status" value="1"/>
</dbReference>
<dbReference type="OrthoDB" id="10003593at2759"/>
<dbReference type="GeneID" id="64596774"/>
<evidence type="ECO:0000256" key="8">
    <source>
        <dbReference type="ARBA" id="ARBA00022884"/>
    </source>
</evidence>
<dbReference type="PANTHER" id="PTHR13403">
    <property type="entry name" value="SNURPORTIN1 RNUT1 PROTEIN RNA, U TRANSPORTER 1"/>
    <property type="match status" value="1"/>
</dbReference>
<feature type="domain" description="Snurportin-1 m3G cap-binding" evidence="11">
    <location>
        <begin position="172"/>
        <end position="283"/>
    </location>
</feature>
<dbReference type="Proteomes" id="UP000719766">
    <property type="component" value="Unassembled WGS sequence"/>
</dbReference>
<dbReference type="EMBL" id="JABBWE010000029">
    <property type="protein sequence ID" value="KAG1793619.1"/>
    <property type="molecule type" value="Genomic_DNA"/>
</dbReference>
<evidence type="ECO:0000256" key="7">
    <source>
        <dbReference type="ARBA" id="ARBA00022490"/>
    </source>
</evidence>
<evidence type="ECO:0000313" key="12">
    <source>
        <dbReference type="EMBL" id="KAG1793619.1"/>
    </source>
</evidence>
<organism evidence="12 13">
    <name type="scientific">Suillus plorans</name>
    <dbReference type="NCBI Taxonomy" id="116603"/>
    <lineage>
        <taxon>Eukaryota</taxon>
        <taxon>Fungi</taxon>
        <taxon>Dikarya</taxon>
        <taxon>Basidiomycota</taxon>
        <taxon>Agaricomycotina</taxon>
        <taxon>Agaricomycetes</taxon>
        <taxon>Agaricomycetidae</taxon>
        <taxon>Boletales</taxon>
        <taxon>Suillineae</taxon>
        <taxon>Suillaceae</taxon>
        <taxon>Suillus</taxon>
    </lineage>
</organism>
<evidence type="ECO:0000256" key="3">
    <source>
        <dbReference type="ARBA" id="ARBA00004496"/>
    </source>
</evidence>
<gene>
    <name evidence="12" type="ORF">HD556DRAFT_1373438</name>
</gene>
<keyword evidence="8" id="KW-0694">RNA-binding</keyword>
<keyword evidence="6" id="KW-0813">Transport</keyword>
<name>A0A9P7AQP1_9AGAM</name>
<keyword evidence="7" id="KW-0963">Cytoplasm</keyword>
<evidence type="ECO:0000256" key="4">
    <source>
        <dbReference type="ARBA" id="ARBA00007540"/>
    </source>
</evidence>
<comment type="subcellular location">
    <subcellularLocation>
        <location evidence="3">Cytoplasm</location>
    </subcellularLocation>
    <subcellularLocation>
        <location evidence="2">Nucleus</location>
    </subcellularLocation>
</comment>
<feature type="compositionally biased region" description="Basic residues" evidence="10">
    <location>
        <begin position="125"/>
        <end position="139"/>
    </location>
</feature>
<dbReference type="GO" id="GO:0003723">
    <property type="term" value="F:RNA binding"/>
    <property type="evidence" value="ECO:0007669"/>
    <property type="project" value="UniProtKB-KW"/>
</dbReference>
<dbReference type="GO" id="GO:0061015">
    <property type="term" value="P:snRNA import into nucleus"/>
    <property type="evidence" value="ECO:0007669"/>
    <property type="project" value="InterPro"/>
</dbReference>
<comment type="similarity">
    <text evidence="4">Belongs to the snurportin family.</text>
</comment>
<evidence type="ECO:0000256" key="2">
    <source>
        <dbReference type="ARBA" id="ARBA00004123"/>
    </source>
</evidence>
<dbReference type="PANTHER" id="PTHR13403:SF6">
    <property type="entry name" value="SNURPORTIN-1"/>
    <property type="match status" value="1"/>
</dbReference>
<dbReference type="InterPro" id="IPR017336">
    <property type="entry name" value="Snurportin-1"/>
</dbReference>
<feature type="region of interest" description="Disordered" evidence="10">
    <location>
        <begin position="114"/>
        <end position="139"/>
    </location>
</feature>
<dbReference type="GO" id="GO:0005737">
    <property type="term" value="C:cytoplasm"/>
    <property type="evidence" value="ECO:0007669"/>
    <property type="project" value="UniProtKB-SubCell"/>
</dbReference>
<accession>A0A9P7AQP1</accession>
<protein>
    <recommendedName>
        <fullName evidence="5">Snurportin-1</fullName>
    </recommendedName>
</protein>
<evidence type="ECO:0000259" key="11">
    <source>
        <dbReference type="Pfam" id="PF21974"/>
    </source>
</evidence>
<evidence type="ECO:0000256" key="9">
    <source>
        <dbReference type="ARBA" id="ARBA00023242"/>
    </source>
</evidence>
<proteinExistence type="inferred from homology"/>
<dbReference type="GO" id="GO:0005634">
    <property type="term" value="C:nucleus"/>
    <property type="evidence" value="ECO:0007669"/>
    <property type="project" value="UniProtKB-SubCell"/>
</dbReference>
<reference evidence="12" key="1">
    <citation type="journal article" date="2020" name="New Phytol.">
        <title>Comparative genomics reveals dynamic genome evolution in host specialist ectomycorrhizal fungi.</title>
        <authorList>
            <person name="Lofgren L.A."/>
            <person name="Nguyen N.H."/>
            <person name="Vilgalys R."/>
            <person name="Ruytinx J."/>
            <person name="Liao H.L."/>
            <person name="Branco S."/>
            <person name="Kuo A."/>
            <person name="LaButti K."/>
            <person name="Lipzen A."/>
            <person name="Andreopoulos W."/>
            <person name="Pangilinan J."/>
            <person name="Riley R."/>
            <person name="Hundley H."/>
            <person name="Na H."/>
            <person name="Barry K."/>
            <person name="Grigoriev I.V."/>
            <person name="Stajich J.E."/>
            <person name="Kennedy P.G."/>
        </authorList>
    </citation>
    <scope>NUCLEOTIDE SEQUENCE</scope>
    <source>
        <strain evidence="12">S12</strain>
    </source>
</reference>
<sequence length="470" mass="52412">MFAKINRKDLFKSPPTVFTDKLISQEARRSKALEEQKRVCVISFVHFFRISNIALQRRAQKFESSRQLDAFADLNLGNSDDDGDLDDEPEIIREGVSGFVQMVSQPVEIQSLSSDVHNHETVQSGKRRGKSRRKRIKAKPSKWADKCMYAELLEMNEEAHLWDSQSGDVIDGLPRDLEAAWVAVAPVPTGKRCLAVTHQSAGIVGTSPNTTLRSRVLGKMLLPRFPSSLPPLTVLDCILDVNWRDNGIIHVLDVLKWKGQDVGDCETPFRFWWRDTRLAELTKPPLPSGNFSFTAPSTTADASSQNAGSLSNIPTSERERYRFPYPTSFVPIPYHTDTTLTSLSSFVIPMARSTREISVDIPVHVSPPEFTSHDMAIDGAHDSMVSRSTTSVVARVDSDGLLLYVSHASYEEGTSPLSCWIPNKAITGHPELPGISEGHDSPLDVFQRLVQRHTMKNLHVVLGLQESMDI</sequence>
<keyword evidence="9" id="KW-0539">Nucleus</keyword>